<evidence type="ECO:0000313" key="1">
    <source>
        <dbReference type="EMBL" id="NYI39410.1"/>
    </source>
</evidence>
<sequence>MSAVRRVESGELSARQIAEEIGVTAGTVNRWRRKWRAGTLGESQARTKDGDLRQRYGTAPWPKTDYSDLFPKIDTTALFPKTDYSDLFPKIDTTALFPKTDYSDLFPKIDTTALFPKTDYSDLFPKIDTTALFPKTDYSDLFPKIDTTALFPKIDYSDLFPKIDTTALFPKIDYRALFSKPDYTSIFPRIDYEKLLPRPDFSELRDWARELRRRWWPPNWPAEVPSFEVLNEILNEDGIPLVWVPRQSIVEALFAAKDRRERVEILLNERSAVTRDCQEATAKMTHPRTSGSKPLAFAAIKALSDGHDEAAQALAVVVTESAVQTALAKSYSKISHEVRIDAAEIGLRALRYRAALAPVASFYTPYYPSTGEKPSALSRHVSVHYAESDHYTSANSLLSVLLMTSVLLALDDYWSRVQPGGETEEVMTL</sequence>
<comment type="caution">
    <text evidence="1">The sequence shown here is derived from an EMBL/GenBank/DDBJ whole genome shotgun (WGS) entry which is preliminary data.</text>
</comment>
<organism evidence="1 2">
    <name type="scientific">Aeromicrobium tamlense</name>
    <dbReference type="NCBI Taxonomy" id="375541"/>
    <lineage>
        <taxon>Bacteria</taxon>
        <taxon>Bacillati</taxon>
        <taxon>Actinomycetota</taxon>
        <taxon>Actinomycetes</taxon>
        <taxon>Propionibacteriales</taxon>
        <taxon>Nocardioidaceae</taxon>
        <taxon>Aeromicrobium</taxon>
    </lineage>
</organism>
<reference evidence="1 2" key="1">
    <citation type="submission" date="2020-07" db="EMBL/GenBank/DDBJ databases">
        <title>Sequencing the genomes of 1000 actinobacteria strains.</title>
        <authorList>
            <person name="Klenk H.-P."/>
        </authorList>
    </citation>
    <scope>NUCLEOTIDE SEQUENCE [LARGE SCALE GENOMIC DNA]</scope>
    <source>
        <strain evidence="1 2">DSM 19087</strain>
    </source>
</reference>
<proteinExistence type="predicted"/>
<protein>
    <recommendedName>
        <fullName evidence="3">Helix-turn-helix domain-containing protein</fullName>
    </recommendedName>
</protein>
<dbReference type="Proteomes" id="UP000587211">
    <property type="component" value="Unassembled WGS sequence"/>
</dbReference>
<dbReference type="SUPFAM" id="SSF48295">
    <property type="entry name" value="TrpR-like"/>
    <property type="match status" value="1"/>
</dbReference>
<keyword evidence="2" id="KW-1185">Reference proteome</keyword>
<dbReference type="InterPro" id="IPR010921">
    <property type="entry name" value="Trp_repressor/repl_initiator"/>
</dbReference>
<dbReference type="RefSeq" id="WP_179427026.1">
    <property type="nucleotide sequence ID" value="NZ_JACBZN010000001.1"/>
</dbReference>
<dbReference type="EMBL" id="JACBZN010000001">
    <property type="protein sequence ID" value="NYI39410.1"/>
    <property type="molecule type" value="Genomic_DNA"/>
</dbReference>
<evidence type="ECO:0000313" key="2">
    <source>
        <dbReference type="Proteomes" id="UP000587211"/>
    </source>
</evidence>
<accession>A0ABX2SNU7</accession>
<evidence type="ECO:0008006" key="3">
    <source>
        <dbReference type="Google" id="ProtNLM"/>
    </source>
</evidence>
<name>A0ABX2SNU7_9ACTN</name>
<gene>
    <name evidence="1" type="ORF">BJ975_002785</name>
</gene>